<evidence type="ECO:0000259" key="5">
    <source>
        <dbReference type="Pfam" id="PF14392"/>
    </source>
</evidence>
<dbReference type="InterPro" id="IPR005135">
    <property type="entry name" value="Endo/exonuclease/phosphatase"/>
</dbReference>
<evidence type="ECO:0000259" key="3">
    <source>
        <dbReference type="Pfam" id="PF03372"/>
    </source>
</evidence>
<proteinExistence type="predicted"/>
<feature type="region of interest" description="Disordered" evidence="1">
    <location>
        <begin position="272"/>
        <end position="323"/>
    </location>
</feature>
<accession>A0A834HCK1</accession>
<dbReference type="InterPro" id="IPR025558">
    <property type="entry name" value="DUF4283"/>
</dbReference>
<protein>
    <recommendedName>
        <fullName evidence="8">Reverse transcriptase domain-containing protein</fullName>
    </recommendedName>
</protein>
<dbReference type="InterPro" id="IPR036691">
    <property type="entry name" value="Endo/exonu/phosph_ase_sf"/>
</dbReference>
<dbReference type="AlphaFoldDB" id="A0A834HCK1"/>
<dbReference type="InterPro" id="IPR025836">
    <property type="entry name" value="Zn_knuckle_CX2CX4HX4C"/>
</dbReference>
<evidence type="ECO:0000313" key="6">
    <source>
        <dbReference type="EMBL" id="KAF7145585.1"/>
    </source>
</evidence>
<feature type="region of interest" description="Disordered" evidence="1">
    <location>
        <begin position="443"/>
        <end position="495"/>
    </location>
</feature>
<evidence type="ECO:0000259" key="2">
    <source>
        <dbReference type="Pfam" id="PF00078"/>
    </source>
</evidence>
<dbReference type="Pfam" id="PF14392">
    <property type="entry name" value="zf-CCHC_4"/>
    <property type="match status" value="1"/>
</dbReference>
<dbReference type="PANTHER" id="PTHR19446">
    <property type="entry name" value="REVERSE TRANSCRIPTASES"/>
    <property type="match status" value="1"/>
</dbReference>
<dbReference type="CDD" id="cd01650">
    <property type="entry name" value="RT_nLTR_like"/>
    <property type="match status" value="1"/>
</dbReference>
<feature type="domain" description="Reverse transcriptase" evidence="2">
    <location>
        <begin position="1036"/>
        <end position="1144"/>
    </location>
</feature>
<dbReference type="Pfam" id="PF03372">
    <property type="entry name" value="Exo_endo_phos"/>
    <property type="match status" value="1"/>
</dbReference>
<dbReference type="Gene3D" id="3.60.10.10">
    <property type="entry name" value="Endonuclease/exonuclease/phosphatase"/>
    <property type="match status" value="1"/>
</dbReference>
<dbReference type="OrthoDB" id="1749390at2759"/>
<feature type="domain" description="DUF4283" evidence="4">
    <location>
        <begin position="22"/>
        <end position="95"/>
    </location>
</feature>
<name>A0A834HCK1_RHOSS</name>
<feature type="compositionally biased region" description="Pro residues" evidence="1">
    <location>
        <begin position="345"/>
        <end position="362"/>
    </location>
</feature>
<dbReference type="InterPro" id="IPR000477">
    <property type="entry name" value="RT_dom"/>
</dbReference>
<dbReference type="EMBL" id="WJXA01000004">
    <property type="protein sequence ID" value="KAF7145585.1"/>
    <property type="molecule type" value="Genomic_DNA"/>
</dbReference>
<dbReference type="GO" id="GO:0003824">
    <property type="term" value="F:catalytic activity"/>
    <property type="evidence" value="ECO:0007669"/>
    <property type="project" value="InterPro"/>
</dbReference>
<feature type="compositionally biased region" description="Basic and acidic residues" evidence="1">
    <location>
        <begin position="443"/>
        <end position="453"/>
    </location>
</feature>
<sequence length="1187" mass="133922">MADFEVVDLEEGSGDSCVMSCLCLVGKVVFTKNLKATVLANILSAAWRTRAPFKVEDWNNNLFLFRFENEEDKVNVLNDGPWSIMGSLLVLIPLENGMVIPEIGFSICPFWVQIHGLPVEKMSRTNAEIIGRRFGKLLAVEASSENIILSRSFLRVRVEINISNPLPKGFWLRGKDDPAKDRWISFKYEKLPDFCYACERIGHDNRGCKFVSKEDGHRSGYGPELRTGRAKRVDVPIELVHEEGGDATHPELLIHRAARGSEVGMERVMPLATGQNQSRDAGVGEAHSSTSTEREYSQRAGVVLAGPTGNPLPNIPSHQKISDLNSFGSSETLAVLRSDFSTKPNLPPINTKPPTSPDPSPNSSPHYFVTEPSDSPRALSPIQMHTYHHLNPPLPLIEDQTCYTTLTTENPTPVPLIPPKPASPKSIEVSLAQVFNSLNLKRKSSDESLETSRSKILRLCSPEPNPKSPNPKPSRLARNQSKGNRRVIGRNRGPSYVGETGFLEDGLCDVQVHHSLTFPADENAMAPGYTATTVDMGQEMEILGIGRTVTSQALGDLVCRNRPSIVFLMETKNNKVKLETFRRKFRFPFSFYVDPVGLSGGLALWWTNNVGIEFEQANKNIMHVVVNDKASNVYWASTFVYGCPSRSGRQEVWDCIKSIARSESLPWLCMGDFNQVLVADDKFGGHPPSQNALASFHDMISACGLVDLEFKGPKFTWRNNRSEDNFIMERIDMAFANAGWRELYEHAIVFVEAAVGSDHNPLILNTDVPLNKVGKPFRFESFWLSDEECSIVVSEAWNQGQEGPVMLSVCKKLRACKERLKEWSRTKFGDLRLKIAATQDRMLEIQTLLEKGFNQHLVAEEKSLERELEDLWQKDAMYWHQRSRIKWLQMGDKNSRFFHLSTIQRRQRNQIMRLKDKWGNWKSEPKEIAGIIKQHFQELYEGPPVRDFGDVISLIDPLISPECNARLVREVTKEEVKSVVFDLGPLRARGSDGFPGLFYQRYWDTVGDEVFKAVQSFFKEGVLLREVSQTNVTLIPKVTNPESMNQLRPISLCRFLYKIISKILTNRLQPFIDGIISEEQSAFIPGRQIQDNITVAHEVFHFLKHKKKGSKSSVAVKLDLNKAYDRVCWDFMFKVLEKLGFDGRAWFGCKTNPKLVVVSTPGEISARPAKGRRCEASGKAWGRRVPN</sequence>
<keyword evidence="7" id="KW-1185">Reference proteome</keyword>
<evidence type="ECO:0008006" key="8">
    <source>
        <dbReference type="Google" id="ProtNLM"/>
    </source>
</evidence>
<dbReference type="SUPFAM" id="SSF56219">
    <property type="entry name" value="DNase I-like"/>
    <property type="match status" value="1"/>
</dbReference>
<evidence type="ECO:0000256" key="1">
    <source>
        <dbReference type="SAM" id="MobiDB-lite"/>
    </source>
</evidence>
<feature type="domain" description="Zinc knuckle CX2CX4HX4C" evidence="5">
    <location>
        <begin position="179"/>
        <end position="209"/>
    </location>
</feature>
<evidence type="ECO:0000313" key="7">
    <source>
        <dbReference type="Proteomes" id="UP000626092"/>
    </source>
</evidence>
<dbReference type="Proteomes" id="UP000626092">
    <property type="component" value="Unassembled WGS sequence"/>
</dbReference>
<dbReference type="Pfam" id="PF14111">
    <property type="entry name" value="DUF4283"/>
    <property type="match status" value="1"/>
</dbReference>
<organism evidence="6 7">
    <name type="scientific">Rhododendron simsii</name>
    <name type="common">Sims's rhododendron</name>
    <dbReference type="NCBI Taxonomy" id="118357"/>
    <lineage>
        <taxon>Eukaryota</taxon>
        <taxon>Viridiplantae</taxon>
        <taxon>Streptophyta</taxon>
        <taxon>Embryophyta</taxon>
        <taxon>Tracheophyta</taxon>
        <taxon>Spermatophyta</taxon>
        <taxon>Magnoliopsida</taxon>
        <taxon>eudicotyledons</taxon>
        <taxon>Gunneridae</taxon>
        <taxon>Pentapetalae</taxon>
        <taxon>asterids</taxon>
        <taxon>Ericales</taxon>
        <taxon>Ericaceae</taxon>
        <taxon>Ericoideae</taxon>
        <taxon>Rhodoreae</taxon>
        <taxon>Rhododendron</taxon>
    </lineage>
</organism>
<feature type="domain" description="Endonuclease/exonuclease/phosphatase" evidence="3">
    <location>
        <begin position="552"/>
        <end position="759"/>
    </location>
</feature>
<dbReference type="Pfam" id="PF00078">
    <property type="entry name" value="RVT_1"/>
    <property type="match status" value="1"/>
</dbReference>
<feature type="region of interest" description="Disordered" evidence="1">
    <location>
        <begin position="340"/>
        <end position="377"/>
    </location>
</feature>
<evidence type="ECO:0000259" key="4">
    <source>
        <dbReference type="Pfam" id="PF14111"/>
    </source>
</evidence>
<reference evidence="6" key="1">
    <citation type="submission" date="2019-11" db="EMBL/GenBank/DDBJ databases">
        <authorList>
            <person name="Liu Y."/>
            <person name="Hou J."/>
            <person name="Li T.-Q."/>
            <person name="Guan C.-H."/>
            <person name="Wu X."/>
            <person name="Wu H.-Z."/>
            <person name="Ling F."/>
            <person name="Zhang R."/>
            <person name="Shi X.-G."/>
            <person name="Ren J.-P."/>
            <person name="Chen E.-F."/>
            <person name="Sun J.-M."/>
        </authorList>
    </citation>
    <scope>NUCLEOTIDE SEQUENCE</scope>
    <source>
        <strain evidence="6">Adult_tree_wgs_1</strain>
        <tissue evidence="6">Leaves</tissue>
    </source>
</reference>
<feature type="compositionally biased region" description="Pro residues" evidence="1">
    <location>
        <begin position="463"/>
        <end position="472"/>
    </location>
</feature>
<comment type="caution">
    <text evidence="6">The sequence shown here is derived from an EMBL/GenBank/DDBJ whole genome shotgun (WGS) entry which is preliminary data.</text>
</comment>
<gene>
    <name evidence="6" type="ORF">RHSIM_Rhsim04G0242400</name>
</gene>